<dbReference type="EMBL" id="FQUQ01000001">
    <property type="protein sequence ID" value="SHE52189.1"/>
    <property type="molecule type" value="Genomic_DNA"/>
</dbReference>
<dbReference type="PANTHER" id="PTHR30273:SF2">
    <property type="entry name" value="PROTEIN FECR"/>
    <property type="match status" value="1"/>
</dbReference>
<evidence type="ECO:0000313" key="5">
    <source>
        <dbReference type="Proteomes" id="UP000184287"/>
    </source>
</evidence>
<protein>
    <submittedName>
        <fullName evidence="4">FecR family protein</fullName>
    </submittedName>
</protein>
<dbReference type="InterPro" id="IPR032508">
    <property type="entry name" value="FecR_C"/>
</dbReference>
<dbReference type="STRING" id="288992.SAMN04488522_101444"/>
<gene>
    <name evidence="4" type="ORF">SAMN04488522_101444</name>
</gene>
<dbReference type="GO" id="GO:0016989">
    <property type="term" value="F:sigma factor antagonist activity"/>
    <property type="evidence" value="ECO:0007669"/>
    <property type="project" value="TreeGrafter"/>
</dbReference>
<feature type="transmembrane region" description="Helical" evidence="1">
    <location>
        <begin position="77"/>
        <end position="96"/>
    </location>
</feature>
<dbReference type="Gene3D" id="2.60.120.1440">
    <property type="match status" value="1"/>
</dbReference>
<dbReference type="Gene3D" id="3.55.50.30">
    <property type="match status" value="1"/>
</dbReference>
<accession>A0A1M4U622</accession>
<evidence type="ECO:0000259" key="3">
    <source>
        <dbReference type="Pfam" id="PF16344"/>
    </source>
</evidence>
<sequence length="324" mass="36817">MKVSKEVIERYHQGKCSPEEQRKVEQWLDSEEVETSFPENADLKAIGDKGWRKISDRYHITAGPEPVAGVKLRNYHLFWQLAACIALVIGISLFFYSNRDWKNGAQNQTIAYKEIKTRKGQKLSVILPDGTVAWLNSESTLRFPALFNGSLRELNFSGEAYFSVAKDPSKPFIIHTKKTKIQVLGTKFNLRALTTETATSVVVEEGKVKFSGNSSQGALILTANKRGVFDVSAGAPFLKTAEVYAGKYMAWKDNELLLDNLTISEAREILERWYDVKIIIDKKELLHERYTGSFKNPSLKEVMESMGFAMKFSYRQNGKTFILY</sequence>
<proteinExistence type="predicted"/>
<keyword evidence="1" id="KW-1133">Transmembrane helix</keyword>
<dbReference type="OrthoDB" id="1099916at2"/>
<feature type="domain" description="FecR protein" evidence="2">
    <location>
        <begin position="114"/>
        <end position="209"/>
    </location>
</feature>
<dbReference type="Pfam" id="PF16344">
    <property type="entry name" value="FecR_C"/>
    <property type="match status" value="1"/>
</dbReference>
<dbReference type="InterPro" id="IPR006860">
    <property type="entry name" value="FecR"/>
</dbReference>
<evidence type="ECO:0000313" key="4">
    <source>
        <dbReference type="EMBL" id="SHE52189.1"/>
    </source>
</evidence>
<dbReference type="PIRSF" id="PIRSF018266">
    <property type="entry name" value="FecR"/>
    <property type="match status" value="1"/>
</dbReference>
<organism evidence="4 5">
    <name type="scientific">Pedobacter caeni</name>
    <dbReference type="NCBI Taxonomy" id="288992"/>
    <lineage>
        <taxon>Bacteria</taxon>
        <taxon>Pseudomonadati</taxon>
        <taxon>Bacteroidota</taxon>
        <taxon>Sphingobacteriia</taxon>
        <taxon>Sphingobacteriales</taxon>
        <taxon>Sphingobacteriaceae</taxon>
        <taxon>Pedobacter</taxon>
    </lineage>
</organism>
<keyword evidence="1" id="KW-0472">Membrane</keyword>
<name>A0A1M4U622_9SPHI</name>
<keyword evidence="1" id="KW-0812">Transmembrane</keyword>
<reference evidence="5" key="1">
    <citation type="submission" date="2016-11" db="EMBL/GenBank/DDBJ databases">
        <authorList>
            <person name="Varghese N."/>
            <person name="Submissions S."/>
        </authorList>
    </citation>
    <scope>NUCLEOTIDE SEQUENCE [LARGE SCALE GENOMIC DNA]</scope>
    <source>
        <strain evidence="5">DSM 16990</strain>
    </source>
</reference>
<keyword evidence="5" id="KW-1185">Reference proteome</keyword>
<dbReference type="AlphaFoldDB" id="A0A1M4U622"/>
<dbReference type="Pfam" id="PF04773">
    <property type="entry name" value="FecR"/>
    <property type="match status" value="1"/>
</dbReference>
<feature type="domain" description="Protein FecR C-terminal" evidence="3">
    <location>
        <begin position="256"/>
        <end position="322"/>
    </location>
</feature>
<evidence type="ECO:0000259" key="2">
    <source>
        <dbReference type="Pfam" id="PF04773"/>
    </source>
</evidence>
<dbReference type="InterPro" id="IPR012373">
    <property type="entry name" value="Ferrdict_sens_TM"/>
</dbReference>
<dbReference type="RefSeq" id="WP_073226831.1">
    <property type="nucleotide sequence ID" value="NZ_FQUQ01000001.1"/>
</dbReference>
<evidence type="ECO:0000256" key="1">
    <source>
        <dbReference type="SAM" id="Phobius"/>
    </source>
</evidence>
<dbReference type="Proteomes" id="UP000184287">
    <property type="component" value="Unassembled WGS sequence"/>
</dbReference>
<dbReference type="PANTHER" id="PTHR30273">
    <property type="entry name" value="PERIPLASMIC SIGNAL SENSOR AND SIGMA FACTOR ACTIVATOR FECR-RELATED"/>
    <property type="match status" value="1"/>
</dbReference>